<evidence type="ECO:0000313" key="11">
    <source>
        <dbReference type="Proteomes" id="UP000190140"/>
    </source>
</evidence>
<dbReference type="InterPro" id="IPR000209">
    <property type="entry name" value="Peptidase_S8/S53_dom"/>
</dbReference>
<evidence type="ECO:0000313" key="10">
    <source>
        <dbReference type="EMBL" id="OPJ55812.1"/>
    </source>
</evidence>
<feature type="active site" description="Charge relay system" evidence="6">
    <location>
        <position position="455"/>
    </location>
</feature>
<dbReference type="Pfam" id="PF00082">
    <property type="entry name" value="Peptidase_S8"/>
    <property type="match status" value="4"/>
</dbReference>
<name>A0A1V4I753_9FIRM</name>
<dbReference type="AlphaFoldDB" id="A0A1V4I753"/>
<dbReference type="PANTHER" id="PTHR43806:SF11">
    <property type="entry name" value="CEREVISIN-RELATED"/>
    <property type="match status" value="1"/>
</dbReference>
<gene>
    <name evidence="10" type="primary">aprX</name>
    <name evidence="10" type="ORF">CLOTH_09900</name>
</gene>
<dbReference type="PROSITE" id="PS00138">
    <property type="entry name" value="SUBTILASE_SER"/>
    <property type="match status" value="1"/>
</dbReference>
<dbReference type="SUPFAM" id="SSF52743">
    <property type="entry name" value="Subtilisin-like"/>
    <property type="match status" value="2"/>
</dbReference>
<dbReference type="Gene3D" id="3.30.70.2980">
    <property type="match status" value="1"/>
</dbReference>
<protein>
    <submittedName>
        <fullName evidence="10">Serine protease AprX</fullName>
        <ecNumber evidence="10">3.4.21.-</ecNumber>
    </submittedName>
</protein>
<feature type="domain" description="Peptidase S8/S53" evidence="8">
    <location>
        <begin position="936"/>
        <end position="1054"/>
    </location>
</feature>
<evidence type="ECO:0000256" key="7">
    <source>
        <dbReference type="RuleBase" id="RU003355"/>
    </source>
</evidence>
<dbReference type="InterPro" id="IPR023828">
    <property type="entry name" value="Peptidase_S8_Ser-AS"/>
</dbReference>
<dbReference type="Gene3D" id="3.40.50.200">
    <property type="entry name" value="Peptidase S8/S53 domain"/>
    <property type="match status" value="2"/>
</dbReference>
<feature type="active site" description="Charge relay system" evidence="5 6">
    <location>
        <position position="999"/>
    </location>
</feature>
<keyword evidence="11" id="KW-1185">Reference proteome</keyword>
<dbReference type="InterPro" id="IPR036852">
    <property type="entry name" value="Peptidase_S8/S53_dom_sf"/>
</dbReference>
<evidence type="ECO:0000256" key="4">
    <source>
        <dbReference type="ARBA" id="ARBA00022825"/>
    </source>
</evidence>
<feature type="domain" description="Peptidase S8/S53" evidence="8">
    <location>
        <begin position="617"/>
        <end position="799"/>
    </location>
</feature>
<keyword evidence="4 6" id="KW-0720">Serine protease</keyword>
<dbReference type="EMBL" id="MZGW01000003">
    <property type="protein sequence ID" value="OPJ55812.1"/>
    <property type="molecule type" value="Genomic_DNA"/>
</dbReference>
<feature type="active site" description="Charge relay system" evidence="5 6">
    <location>
        <position position="690"/>
    </location>
</feature>
<feature type="domain" description="Peptidase S8/S53" evidence="8">
    <location>
        <begin position="391"/>
        <end position="494"/>
    </location>
</feature>
<evidence type="ECO:0000256" key="1">
    <source>
        <dbReference type="ARBA" id="ARBA00011073"/>
    </source>
</evidence>
<evidence type="ECO:0000259" key="9">
    <source>
        <dbReference type="Pfam" id="PF18425"/>
    </source>
</evidence>
<evidence type="ECO:0000256" key="6">
    <source>
        <dbReference type="PROSITE-ProRule" id="PRU01240"/>
    </source>
</evidence>
<sequence length="1083" mass="120441">MDFEVIVKYHGDIKRLEEELGVEVEILSEKFAIITISESELGRLLEYNEIEYIERPFILGPSLTSFEASGIDFFKSTTDLSGEGVLIGIIDSGVDFRHPLFINEDGTSKIVRIWDQTREGNPPDGFKSGYEYTKEDIDNALKGDEIPFFDNIGHGTHVAGIASTIAPNSEIAVVKIGTRGIESFGRSTEFMRGIKYLIDLAQSMNKPLVINISYGSNEGAKDGSSLFEEYIDDISLRGKTIVVVASGNEGDKSHHKHIRLLNNMVKPVEFSVGGGEREITIEIWKKFSDDFSFSVRNPSGAETQKIDKNSGEVNVNLGNTSINAFFSRATPYSLNERAVVTLRGREFIQPGVWSLNFEAQDIVEGDINIYLPISEQLSRDTRFLDPTIVRTITTPATARRVISVGSYNHNLDIISAFSGRGDARLREIKPDIVAPGEDIVSSLPSGSYGALSGTSMAAPHVAGAAALLMEWGIVNNNDPFLYGQRLKAKLLKEARRDRPFLIYPNETWGYGKLDLSRISTRTLGWHYRNENTNDYIIMYEGDIISALAEEGINKVQIIDRKYAIVYLDLNLDESIFNKIPEVTYYQKPFRMVPLIDTSVDKIGAKFFQNHPYIPLTGRGVLTAIIDSGIDYTHPDFIYEDGRTKIVSIWDQTVDGNPPQGFIFGKEYTRDEIDDALISGERLEHTDQTGHGTMIGGIVGGRGALNSRYVGVAPDSEFIVVKLRDQGGYYKSSDLILGIKYAYEMARRMRMPLVINISLGTNEGSHDGMTILENYIYELSRDRGIIFVAAAGNEADKMTKLSGRFNNTGEIQDIEIVVGANEGDLDVMIWARKPDKVSVSMISPTGEFIDRIPAKLNEEEIVRFILEDTTAIVRYRYPEELTGDEFITIHFKDIKPGNWIIRLHGDNIVDGRYNVYLPNKSLIGEQTRFLRADPYGTIVTPATAESVISVGAYNHRDNSLYSGSSRGPTRDDKIKPDLVAPGVGITSTTPGGYGTFTGTSVAAAHVAGVVALLLEWGILNGNDPTMYTQKVKTYLTRGTEQRPGEDHPNISWGYGILNLRRAFEQVRSQEAWSYPVFLRKGEGE</sequence>
<dbReference type="InterPro" id="IPR041365">
    <property type="entry name" value="CspB_prodomain"/>
</dbReference>
<dbReference type="Gene3D" id="2.60.120.1290">
    <property type="match status" value="2"/>
</dbReference>
<dbReference type="PROSITE" id="PS00136">
    <property type="entry name" value="SUBTILASE_ASP"/>
    <property type="match status" value="2"/>
</dbReference>
<comment type="similarity">
    <text evidence="1 6 7">Belongs to the peptidase S8 family.</text>
</comment>
<dbReference type="GO" id="GO:0004252">
    <property type="term" value="F:serine-type endopeptidase activity"/>
    <property type="evidence" value="ECO:0007669"/>
    <property type="project" value="UniProtKB-UniRule"/>
</dbReference>
<dbReference type="RefSeq" id="WP_079411776.1">
    <property type="nucleotide sequence ID" value="NZ_MZGW01000003.1"/>
</dbReference>
<dbReference type="InterPro" id="IPR034045">
    <property type="entry name" value="Pep_S8_CspA-like"/>
</dbReference>
<dbReference type="PRINTS" id="PR00723">
    <property type="entry name" value="SUBTILISIN"/>
</dbReference>
<evidence type="ECO:0000256" key="2">
    <source>
        <dbReference type="ARBA" id="ARBA00022670"/>
    </source>
</evidence>
<feature type="domain" description="Csp protease B prodomain" evidence="9">
    <location>
        <begin position="3"/>
        <end position="56"/>
    </location>
</feature>
<reference evidence="10 11" key="1">
    <citation type="submission" date="2017-03" db="EMBL/GenBank/DDBJ databases">
        <title>Genome sequence of Clostridium thermoalcaliphilum DSM 7309.</title>
        <authorList>
            <person name="Poehlein A."/>
            <person name="Daniel R."/>
        </authorList>
    </citation>
    <scope>NUCLEOTIDE SEQUENCE [LARGE SCALE GENOMIC DNA]</scope>
    <source>
        <strain evidence="10 11">DSM 7309</strain>
    </source>
</reference>
<feature type="active site" description="Charge relay system" evidence="5 6">
    <location>
        <position position="626"/>
    </location>
</feature>
<dbReference type="CDD" id="cd07478">
    <property type="entry name" value="Peptidases_S8_CspA-like"/>
    <property type="match status" value="2"/>
</dbReference>
<dbReference type="EC" id="3.4.21.-" evidence="10"/>
<comment type="caution">
    <text evidence="10">The sequence shown here is derived from an EMBL/GenBank/DDBJ whole genome shotgun (WGS) entry which is preliminary data.</text>
</comment>
<accession>A0A1V4I753</accession>
<dbReference type="Pfam" id="PF18425">
    <property type="entry name" value="CspB_prodomain"/>
    <property type="match status" value="1"/>
</dbReference>
<dbReference type="InterPro" id="IPR050131">
    <property type="entry name" value="Peptidase_S8_subtilisin-like"/>
</dbReference>
<keyword evidence="3 6" id="KW-0378">Hydrolase</keyword>
<feature type="active site" description="Charge relay system" evidence="6">
    <location>
        <position position="154"/>
    </location>
</feature>
<feature type="active site" description="Charge relay system" evidence="6">
    <location>
        <position position="91"/>
    </location>
</feature>
<keyword evidence="2 6" id="KW-0645">Protease</keyword>
<dbReference type="PANTHER" id="PTHR43806">
    <property type="entry name" value="PEPTIDASE S8"/>
    <property type="match status" value="1"/>
</dbReference>
<dbReference type="InterPro" id="IPR022398">
    <property type="entry name" value="Peptidase_S8_His-AS"/>
</dbReference>
<dbReference type="PROSITE" id="PS00137">
    <property type="entry name" value="SUBTILASE_HIS"/>
    <property type="match status" value="1"/>
</dbReference>
<dbReference type="GO" id="GO:0006508">
    <property type="term" value="P:proteolysis"/>
    <property type="evidence" value="ECO:0007669"/>
    <property type="project" value="UniProtKB-KW"/>
</dbReference>
<dbReference type="InterPro" id="IPR015500">
    <property type="entry name" value="Peptidase_S8_subtilisin-rel"/>
</dbReference>
<dbReference type="STRING" id="29349.CLOTH_09900"/>
<evidence type="ECO:0000256" key="5">
    <source>
        <dbReference type="PIRSR" id="PIRSR615500-1"/>
    </source>
</evidence>
<dbReference type="PROSITE" id="PS51892">
    <property type="entry name" value="SUBTILASE"/>
    <property type="match status" value="2"/>
</dbReference>
<evidence type="ECO:0000259" key="8">
    <source>
        <dbReference type="Pfam" id="PF00082"/>
    </source>
</evidence>
<organism evidence="10 11">
    <name type="scientific">Alkalithermobacter paradoxus</name>
    <dbReference type="NCBI Taxonomy" id="29349"/>
    <lineage>
        <taxon>Bacteria</taxon>
        <taxon>Bacillati</taxon>
        <taxon>Bacillota</taxon>
        <taxon>Clostridia</taxon>
        <taxon>Peptostreptococcales</taxon>
        <taxon>Tepidibacteraceae</taxon>
        <taxon>Alkalithermobacter</taxon>
    </lineage>
</organism>
<feature type="domain" description="Peptidase S8/S53" evidence="8">
    <location>
        <begin position="82"/>
        <end position="250"/>
    </location>
</feature>
<proteinExistence type="inferred from homology"/>
<evidence type="ECO:0000256" key="3">
    <source>
        <dbReference type="ARBA" id="ARBA00022801"/>
    </source>
</evidence>
<dbReference type="Proteomes" id="UP000190140">
    <property type="component" value="Unassembled WGS sequence"/>
</dbReference>
<dbReference type="InterPro" id="IPR023827">
    <property type="entry name" value="Peptidase_S8_Asp-AS"/>
</dbReference>